<protein>
    <submittedName>
        <fullName evidence="1">Uncharacterized protein</fullName>
    </submittedName>
</protein>
<reference evidence="1 2" key="1">
    <citation type="submission" date="2020-10" db="EMBL/GenBank/DDBJ databases">
        <title>Plant Genome Project.</title>
        <authorList>
            <person name="Zhang R.-G."/>
        </authorList>
    </citation>
    <scope>NUCLEOTIDE SEQUENCE [LARGE SCALE GENOMIC DNA]</scope>
    <source>
        <strain evidence="1">FAFU-HL-1</strain>
        <tissue evidence="1">Leaf</tissue>
    </source>
</reference>
<dbReference type="AlphaFoldDB" id="A0A835N9F6"/>
<gene>
    <name evidence="1" type="ORF">SADUNF_Sadunf01G0013900</name>
</gene>
<organism evidence="1 2">
    <name type="scientific">Salix dunnii</name>
    <dbReference type="NCBI Taxonomy" id="1413687"/>
    <lineage>
        <taxon>Eukaryota</taxon>
        <taxon>Viridiplantae</taxon>
        <taxon>Streptophyta</taxon>
        <taxon>Embryophyta</taxon>
        <taxon>Tracheophyta</taxon>
        <taxon>Spermatophyta</taxon>
        <taxon>Magnoliopsida</taxon>
        <taxon>eudicotyledons</taxon>
        <taxon>Gunneridae</taxon>
        <taxon>Pentapetalae</taxon>
        <taxon>rosids</taxon>
        <taxon>fabids</taxon>
        <taxon>Malpighiales</taxon>
        <taxon>Salicaceae</taxon>
        <taxon>Saliceae</taxon>
        <taxon>Salix</taxon>
    </lineage>
</organism>
<keyword evidence="2" id="KW-1185">Reference proteome</keyword>
<evidence type="ECO:0000313" key="2">
    <source>
        <dbReference type="Proteomes" id="UP000657918"/>
    </source>
</evidence>
<name>A0A835N9F6_9ROSI</name>
<comment type="caution">
    <text evidence="1">The sequence shown here is derived from an EMBL/GenBank/DDBJ whole genome shotgun (WGS) entry which is preliminary data.</text>
</comment>
<evidence type="ECO:0000313" key="1">
    <source>
        <dbReference type="EMBL" id="KAF9688685.1"/>
    </source>
</evidence>
<sequence>MQVWENHTGLTLRAQKQQFENLICGLPAKDFTTAGLVHVKECPTPNRSRNLRIKRKVGMLNLEVASQAFHEPSTKEKSAIS</sequence>
<proteinExistence type="predicted"/>
<dbReference type="Proteomes" id="UP000657918">
    <property type="component" value="Unassembled WGS sequence"/>
</dbReference>
<accession>A0A835N9F6</accession>
<dbReference type="EMBL" id="JADGMS010000001">
    <property type="protein sequence ID" value="KAF9688685.1"/>
    <property type="molecule type" value="Genomic_DNA"/>
</dbReference>